<accession>A0ABT0P8K9</accession>
<sequence>MIPFPREILGHLLTKIKATIYEIKTNAFPSEEIHLSEVSWVKLSFLEIGDMKVSTYDSDNLQSNAFSIESMIEGYTKNPERRRKVEVTMVESSRTNPKKMAYG</sequence>
<comment type="caution">
    <text evidence="1">The sequence shown here is derived from an EMBL/GenBank/DDBJ whole genome shotgun (WGS) entry which is preliminary data.</text>
</comment>
<dbReference type="RefSeq" id="WP_249676666.1">
    <property type="nucleotide sequence ID" value="NZ_JAMCOF010000005.1"/>
</dbReference>
<evidence type="ECO:0008006" key="3">
    <source>
        <dbReference type="Google" id="ProtNLM"/>
    </source>
</evidence>
<dbReference type="EMBL" id="JAMCOF010000005">
    <property type="protein sequence ID" value="MCL6229805.1"/>
    <property type="molecule type" value="Genomic_DNA"/>
</dbReference>
<proteinExistence type="predicted"/>
<organism evidence="1 2">
    <name type="scientific">Bartonella bilalgolemii</name>
    <dbReference type="NCBI Taxonomy" id="2942911"/>
    <lineage>
        <taxon>Bacteria</taxon>
        <taxon>Pseudomonadati</taxon>
        <taxon>Pseudomonadota</taxon>
        <taxon>Alphaproteobacteria</taxon>
        <taxon>Hyphomicrobiales</taxon>
        <taxon>Bartonellaceae</taxon>
        <taxon>Bartonella</taxon>
    </lineage>
</organism>
<name>A0ABT0P8K9_9HYPH</name>
<protein>
    <recommendedName>
        <fullName evidence="3">Phage related protein</fullName>
    </recommendedName>
</protein>
<evidence type="ECO:0000313" key="1">
    <source>
        <dbReference type="EMBL" id="MCL6229805.1"/>
    </source>
</evidence>
<dbReference type="Proteomes" id="UP001523003">
    <property type="component" value="Unassembled WGS sequence"/>
</dbReference>
<gene>
    <name evidence="1" type="ORF">M4Z11_04200</name>
</gene>
<keyword evidence="2" id="KW-1185">Reference proteome</keyword>
<evidence type="ECO:0000313" key="2">
    <source>
        <dbReference type="Proteomes" id="UP001523003"/>
    </source>
</evidence>
<reference evidence="1 2" key="1">
    <citation type="submission" date="2022-05" db="EMBL/GenBank/DDBJ databases">
        <title>Description of the Bartonella bilalgolemii sp. nov. Isolated from Apodemus uralensis (Pallas 1811).</title>
        <authorList>
            <person name="Zgheib R."/>
            <person name="Celebi B."/>
        </authorList>
    </citation>
    <scope>NUCLEOTIDE SEQUENCE [LARGE SCALE GENOMIC DNA]</scope>
    <source>
        <strain evidence="1 2">G70</strain>
    </source>
</reference>